<dbReference type="EMBL" id="DF238066">
    <property type="protein sequence ID" value="GAQ92743.1"/>
    <property type="molecule type" value="Genomic_DNA"/>
</dbReference>
<dbReference type="CDD" id="cd16536">
    <property type="entry name" value="RING-HC_RNF10"/>
    <property type="match status" value="1"/>
</dbReference>
<feature type="compositionally biased region" description="Basic and acidic residues" evidence="7">
    <location>
        <begin position="605"/>
        <end position="616"/>
    </location>
</feature>
<dbReference type="PANTHER" id="PTHR12983">
    <property type="entry name" value="RING FINGER 10 FAMILY MEMBER"/>
    <property type="match status" value="1"/>
</dbReference>
<feature type="region of interest" description="Disordered" evidence="7">
    <location>
        <begin position="1"/>
        <end position="241"/>
    </location>
</feature>
<dbReference type="InterPro" id="IPR013083">
    <property type="entry name" value="Znf_RING/FYVE/PHD"/>
</dbReference>
<feature type="region of interest" description="Disordered" evidence="7">
    <location>
        <begin position="890"/>
        <end position="968"/>
    </location>
</feature>
<feature type="region of interest" description="Disordered" evidence="7">
    <location>
        <begin position="258"/>
        <end position="277"/>
    </location>
</feature>
<feature type="region of interest" description="Disordered" evidence="7">
    <location>
        <begin position="793"/>
        <end position="826"/>
    </location>
</feature>
<dbReference type="SMART" id="SM00184">
    <property type="entry name" value="RING"/>
    <property type="match status" value="1"/>
</dbReference>
<keyword evidence="4 6" id="KW-0863">Zinc-finger</keyword>
<dbReference type="InterPro" id="IPR017907">
    <property type="entry name" value="Znf_RING_CS"/>
</dbReference>
<dbReference type="Proteomes" id="UP000054558">
    <property type="component" value="Unassembled WGS sequence"/>
</dbReference>
<organism evidence="9 10">
    <name type="scientific">Klebsormidium nitens</name>
    <name type="common">Green alga</name>
    <name type="synonym">Ulothrix nitens</name>
    <dbReference type="NCBI Taxonomy" id="105231"/>
    <lineage>
        <taxon>Eukaryota</taxon>
        <taxon>Viridiplantae</taxon>
        <taxon>Streptophyta</taxon>
        <taxon>Klebsormidiophyceae</taxon>
        <taxon>Klebsormidiales</taxon>
        <taxon>Klebsormidiaceae</taxon>
        <taxon>Klebsormidium</taxon>
    </lineage>
</organism>
<comment type="subcellular location">
    <subcellularLocation>
        <location evidence="1">Cytoplasm</location>
    </subcellularLocation>
</comment>
<feature type="compositionally biased region" description="Low complexity" evidence="7">
    <location>
        <begin position="805"/>
        <end position="819"/>
    </location>
</feature>
<dbReference type="SUPFAM" id="SSF57850">
    <property type="entry name" value="RING/U-box"/>
    <property type="match status" value="1"/>
</dbReference>
<evidence type="ECO:0000256" key="3">
    <source>
        <dbReference type="ARBA" id="ARBA00022723"/>
    </source>
</evidence>
<protein>
    <recommendedName>
        <fullName evidence="8">RING-type domain-containing protein</fullName>
    </recommendedName>
</protein>
<dbReference type="PROSITE" id="PS00518">
    <property type="entry name" value="ZF_RING_1"/>
    <property type="match status" value="1"/>
</dbReference>
<dbReference type="GO" id="GO:0005737">
    <property type="term" value="C:cytoplasm"/>
    <property type="evidence" value="ECO:0007669"/>
    <property type="project" value="UniProtKB-SubCell"/>
</dbReference>
<feature type="compositionally biased region" description="Low complexity" evidence="7">
    <location>
        <begin position="559"/>
        <end position="576"/>
    </location>
</feature>
<evidence type="ECO:0000313" key="9">
    <source>
        <dbReference type="EMBL" id="GAQ92743.1"/>
    </source>
</evidence>
<evidence type="ECO:0000256" key="1">
    <source>
        <dbReference type="ARBA" id="ARBA00004496"/>
    </source>
</evidence>
<dbReference type="InterPro" id="IPR039739">
    <property type="entry name" value="MAG2/RNF10"/>
</dbReference>
<evidence type="ECO:0000256" key="7">
    <source>
        <dbReference type="SAM" id="MobiDB-lite"/>
    </source>
</evidence>
<keyword evidence="2" id="KW-0963">Cytoplasm</keyword>
<dbReference type="InterPro" id="IPR001841">
    <property type="entry name" value="Znf_RING"/>
</dbReference>
<evidence type="ECO:0000256" key="6">
    <source>
        <dbReference type="PROSITE-ProRule" id="PRU00175"/>
    </source>
</evidence>
<feature type="region of interest" description="Disordered" evidence="7">
    <location>
        <begin position="549"/>
        <end position="582"/>
    </location>
</feature>
<keyword evidence="5" id="KW-0862">Zinc</keyword>
<dbReference type="AlphaFoldDB" id="A0A1Y1IQ04"/>
<feature type="compositionally biased region" description="Low complexity" evidence="7">
    <location>
        <begin position="890"/>
        <end position="906"/>
    </location>
</feature>
<feature type="domain" description="RING-type" evidence="8">
    <location>
        <begin position="330"/>
        <end position="381"/>
    </location>
</feature>
<evidence type="ECO:0000313" key="10">
    <source>
        <dbReference type="Proteomes" id="UP000054558"/>
    </source>
</evidence>
<dbReference type="Pfam" id="PF00097">
    <property type="entry name" value="zf-C3HC4"/>
    <property type="match status" value="1"/>
</dbReference>
<dbReference type="InterPro" id="IPR018957">
    <property type="entry name" value="Znf_C3HC4_RING-type"/>
</dbReference>
<feature type="compositionally biased region" description="Polar residues" evidence="7">
    <location>
        <begin position="103"/>
        <end position="112"/>
    </location>
</feature>
<dbReference type="STRING" id="105231.A0A1Y1IQ04"/>
<evidence type="ECO:0000256" key="4">
    <source>
        <dbReference type="ARBA" id="ARBA00022771"/>
    </source>
</evidence>
<dbReference type="OrthoDB" id="302966at2759"/>
<feature type="compositionally biased region" description="Low complexity" evidence="7">
    <location>
        <begin position="48"/>
        <end position="58"/>
    </location>
</feature>
<accession>A0A1Y1IQ04</accession>
<keyword evidence="3" id="KW-0479">Metal-binding</keyword>
<feature type="compositionally biased region" description="Low complexity" evidence="7">
    <location>
        <begin position="198"/>
        <end position="207"/>
    </location>
</feature>
<feature type="compositionally biased region" description="Low complexity" evidence="7">
    <location>
        <begin position="229"/>
        <end position="241"/>
    </location>
</feature>
<keyword evidence="10" id="KW-1185">Reference proteome</keyword>
<evidence type="ECO:0000259" key="8">
    <source>
        <dbReference type="PROSITE" id="PS50089"/>
    </source>
</evidence>
<dbReference type="PROSITE" id="PS50089">
    <property type="entry name" value="ZF_RING_2"/>
    <property type="match status" value="1"/>
</dbReference>
<name>A0A1Y1IQ04_KLENI</name>
<feature type="region of interest" description="Disordered" evidence="7">
    <location>
        <begin position="622"/>
        <end position="686"/>
    </location>
</feature>
<dbReference type="GO" id="GO:0008270">
    <property type="term" value="F:zinc ion binding"/>
    <property type="evidence" value="ECO:0007669"/>
    <property type="project" value="UniProtKB-KW"/>
</dbReference>
<dbReference type="GO" id="GO:0000976">
    <property type="term" value="F:transcription cis-regulatory region binding"/>
    <property type="evidence" value="ECO:0000318"/>
    <property type="project" value="GO_Central"/>
</dbReference>
<reference evidence="9 10" key="1">
    <citation type="journal article" date="2014" name="Nat. Commun.">
        <title>Klebsormidium flaccidum genome reveals primary factors for plant terrestrial adaptation.</title>
        <authorList>
            <person name="Hori K."/>
            <person name="Maruyama F."/>
            <person name="Fujisawa T."/>
            <person name="Togashi T."/>
            <person name="Yamamoto N."/>
            <person name="Seo M."/>
            <person name="Sato S."/>
            <person name="Yamada T."/>
            <person name="Mori H."/>
            <person name="Tajima N."/>
            <person name="Moriyama T."/>
            <person name="Ikeuchi M."/>
            <person name="Watanabe M."/>
            <person name="Wada H."/>
            <person name="Kobayashi K."/>
            <person name="Saito M."/>
            <person name="Masuda T."/>
            <person name="Sasaki-Sekimoto Y."/>
            <person name="Mashiguchi K."/>
            <person name="Awai K."/>
            <person name="Shimojima M."/>
            <person name="Masuda S."/>
            <person name="Iwai M."/>
            <person name="Nobusawa T."/>
            <person name="Narise T."/>
            <person name="Kondo S."/>
            <person name="Saito H."/>
            <person name="Sato R."/>
            <person name="Murakawa M."/>
            <person name="Ihara Y."/>
            <person name="Oshima-Yamada Y."/>
            <person name="Ohtaka K."/>
            <person name="Satoh M."/>
            <person name="Sonobe K."/>
            <person name="Ishii M."/>
            <person name="Ohtani R."/>
            <person name="Kanamori-Sato M."/>
            <person name="Honoki R."/>
            <person name="Miyazaki D."/>
            <person name="Mochizuki H."/>
            <person name="Umetsu J."/>
            <person name="Higashi K."/>
            <person name="Shibata D."/>
            <person name="Kamiya Y."/>
            <person name="Sato N."/>
            <person name="Nakamura Y."/>
            <person name="Tabata S."/>
            <person name="Ida S."/>
            <person name="Kurokawa K."/>
            <person name="Ohta H."/>
        </authorList>
    </citation>
    <scope>NUCLEOTIDE SEQUENCE [LARGE SCALE GENOMIC DNA]</scope>
    <source>
        <strain evidence="9 10">NIES-2285</strain>
    </source>
</reference>
<proteinExistence type="predicted"/>
<evidence type="ECO:0000256" key="5">
    <source>
        <dbReference type="ARBA" id="ARBA00022833"/>
    </source>
</evidence>
<dbReference type="Gene3D" id="3.30.40.10">
    <property type="entry name" value="Zinc/RING finger domain, C3HC4 (zinc finger)"/>
    <property type="match status" value="1"/>
</dbReference>
<gene>
    <name evidence="9" type="ORF">KFL_011170020</name>
</gene>
<feature type="region of interest" description="Disordered" evidence="7">
    <location>
        <begin position="597"/>
        <end position="616"/>
    </location>
</feature>
<dbReference type="OMA" id="PRWKKCP"/>
<feature type="compositionally biased region" description="Polar residues" evidence="7">
    <location>
        <begin position="1"/>
        <end position="20"/>
    </location>
</feature>
<dbReference type="PANTHER" id="PTHR12983:SF9">
    <property type="entry name" value="E3 UBIQUITIN-PROTEIN LIGASE RNF10"/>
    <property type="match status" value="1"/>
</dbReference>
<dbReference type="GO" id="GO:0045944">
    <property type="term" value="P:positive regulation of transcription by RNA polymerase II"/>
    <property type="evidence" value="ECO:0000318"/>
    <property type="project" value="GO_Central"/>
</dbReference>
<evidence type="ECO:0000256" key="2">
    <source>
        <dbReference type="ARBA" id="ARBA00022490"/>
    </source>
</evidence>
<sequence>MHSTSPTAADSNSDNLSSGWPHTPHHGALTPNAAASPAGPPVFPKPQNASLAGRRAGAAGNGGGGALEEQGQVLQKRTAELPHAAATGAALNPFAQEFRPGAPSSNVANQPWAQKGLLPAPSRGRKEAVVNARTPGVEARSQQMALGPAGRRGNVQGSPAKSGGRAANATTINAPPRVTGWEVQSTRPLSGSSGGPGRAPASTPPGGLSSALQNRPGAVAVPEHPPQPRGEASAAAGAAQARRGQAVNANFLLNFKYEEHRRQPPARHPPPPRRRERLKPYNKELFLQANFRFLVSDLSDYSAAVRDPDRMLDWEDVAAVEVLAPAALQCPICLEQPPCCPQITLCGHIFCFPCLLRYLTQGEALAVDYKGDGPWKKCPLCFTLIAIKDLRTVSIRSVPQYNPGDRIRFTLLTRAKGSIIPFERAEADRPINPSPTALCYSDDGKCALFAKFTLTSSIEGVTRTATQALTALADRTAEGLLEDPDALPFIYGAMDHLQARAQAWADHRSAAFVASSPPVRQRILAQNGAGEQKLLGKSPRDLAKALAGTPASDAGLGRGASETAAEGTAAATGWGELDPGNSEVKQRGAWVYEDAFSDAGSEESGEARSVEGRKESALKTIEEGLAGRKGAQTSDDDGSATESGSDQEGVLAGFAPDGTRRRKKRLPKVPEDSGRGAGAAAGNKDGEGEEERAWYCFYQSADGQPVFLHPLSMKCLLAHYGRYEALPPALEAGLVEAEAGTMASESTRKKYRYLSHLSLTAAFTLAEVDLRPLLPASAFAPFLDEITARERRRARAEKQEREQAARQARQQAIAAAQANERSRPPAPEDFAALLSAMEEADLEAALAASGGAAPQGASPPAASPAPSVPIAFSAVTKMGYASAYDAPALHPAAPAGQAGPSGSTPPRWGPPASPTGAPVSFAAKVQAEKGKEVAQEPSVQQSGEGPTSGKKNKKGPKMLLSTGSARRY</sequence>